<keyword evidence="2" id="KW-1185">Reference proteome</keyword>
<proteinExistence type="predicted"/>
<dbReference type="AlphaFoldDB" id="A0A8X7BLM9"/>
<name>A0A8X7BLM9_TRICX</name>
<comment type="caution">
    <text evidence="1">The sequence shown here is derived from an EMBL/GenBank/DDBJ whole genome shotgun (WGS) entry which is preliminary data.</text>
</comment>
<protein>
    <recommendedName>
        <fullName evidence="3">Mos1 transposase HTH domain-containing protein</fullName>
    </recommendedName>
</protein>
<reference evidence="1" key="1">
    <citation type="submission" date="2020-08" db="EMBL/GenBank/DDBJ databases">
        <title>Multicomponent nature underlies the extraordinary mechanical properties of spider dragline silk.</title>
        <authorList>
            <person name="Kono N."/>
            <person name="Nakamura H."/>
            <person name="Mori M."/>
            <person name="Yoshida Y."/>
            <person name="Ohtoshi R."/>
            <person name="Malay A.D."/>
            <person name="Moran D.A.P."/>
            <person name="Tomita M."/>
            <person name="Numata K."/>
            <person name="Arakawa K."/>
        </authorList>
    </citation>
    <scope>NUCLEOTIDE SEQUENCE</scope>
</reference>
<evidence type="ECO:0008006" key="3">
    <source>
        <dbReference type="Google" id="ProtNLM"/>
    </source>
</evidence>
<gene>
    <name evidence="1" type="ORF">TNCV_27911</name>
</gene>
<dbReference type="Proteomes" id="UP000887159">
    <property type="component" value="Unassembled WGS sequence"/>
</dbReference>
<evidence type="ECO:0000313" key="1">
    <source>
        <dbReference type="EMBL" id="GFY36586.1"/>
    </source>
</evidence>
<organism evidence="1 2">
    <name type="scientific">Trichonephila clavipes</name>
    <name type="common">Golden silk orbweaver</name>
    <name type="synonym">Nephila clavipes</name>
    <dbReference type="NCBI Taxonomy" id="2585209"/>
    <lineage>
        <taxon>Eukaryota</taxon>
        <taxon>Metazoa</taxon>
        <taxon>Ecdysozoa</taxon>
        <taxon>Arthropoda</taxon>
        <taxon>Chelicerata</taxon>
        <taxon>Arachnida</taxon>
        <taxon>Araneae</taxon>
        <taxon>Araneomorphae</taxon>
        <taxon>Entelegynae</taxon>
        <taxon>Araneoidea</taxon>
        <taxon>Nephilidae</taxon>
        <taxon>Trichonephila</taxon>
    </lineage>
</organism>
<accession>A0A8X7BLM9</accession>
<dbReference type="EMBL" id="BMAU01021437">
    <property type="protein sequence ID" value="GFY36586.1"/>
    <property type="molecule type" value="Genomic_DNA"/>
</dbReference>
<evidence type="ECO:0000313" key="2">
    <source>
        <dbReference type="Proteomes" id="UP000887159"/>
    </source>
</evidence>
<sequence length="86" mass="9629">MEATGNLCNLFGEEAVTAGTCQRNWLGKFHLGDFSLKDEPRSGRPPTSSLGFNLVIHQTTALDYIKKLFFMSELTVWAPHKVSEKN</sequence>